<dbReference type="FunFam" id="3.60.15.10:FF:000017">
    <property type="entry name" value="Lactamase beta 2"/>
    <property type="match status" value="1"/>
</dbReference>
<evidence type="ECO:0000256" key="1">
    <source>
        <dbReference type="ARBA" id="ARBA00006759"/>
    </source>
</evidence>
<dbReference type="InterPro" id="IPR036388">
    <property type="entry name" value="WH-like_DNA-bd_sf"/>
</dbReference>
<evidence type="ECO:0000256" key="4">
    <source>
        <dbReference type="ARBA" id="ARBA00022833"/>
    </source>
</evidence>
<comment type="similarity">
    <text evidence="1">Belongs to the metallo-beta-lactamase superfamily. Glyoxalase II family.</text>
</comment>
<dbReference type="GO" id="GO:0016787">
    <property type="term" value="F:hydrolase activity"/>
    <property type="evidence" value="ECO:0007669"/>
    <property type="project" value="UniProtKB-KW"/>
</dbReference>
<dbReference type="InterPro" id="IPR050662">
    <property type="entry name" value="Sec-metab_biosynth-thioest"/>
</dbReference>
<dbReference type="GO" id="GO:0005759">
    <property type="term" value="C:mitochondrial matrix"/>
    <property type="evidence" value="ECO:0007669"/>
    <property type="project" value="TreeGrafter"/>
</dbReference>
<dbReference type="PANTHER" id="PTHR23131:SF0">
    <property type="entry name" value="ENDORIBONUCLEASE LACTB2"/>
    <property type="match status" value="1"/>
</dbReference>
<accession>A0A1J1IGT9</accession>
<keyword evidence="2" id="KW-0479">Metal-binding</keyword>
<evidence type="ECO:0000313" key="8">
    <source>
        <dbReference type="EMBL" id="CRK99469.1"/>
    </source>
</evidence>
<dbReference type="SMART" id="SM00849">
    <property type="entry name" value="Lactamase_B"/>
    <property type="match status" value="1"/>
</dbReference>
<dbReference type="Pfam" id="PF00753">
    <property type="entry name" value="Lactamase_B"/>
    <property type="match status" value="1"/>
</dbReference>
<name>A0A1J1IGT9_9DIPT</name>
<dbReference type="InterPro" id="IPR047921">
    <property type="entry name" value="LACTB2-like_MBL-fold"/>
</dbReference>
<evidence type="ECO:0000256" key="5">
    <source>
        <dbReference type="ARBA" id="ARBA00069358"/>
    </source>
</evidence>
<gene>
    <name evidence="8" type="ORF">CLUMA_CG012665</name>
</gene>
<reference evidence="8 9" key="1">
    <citation type="submission" date="2015-04" db="EMBL/GenBank/DDBJ databases">
        <authorList>
            <person name="Syromyatnikov M.Y."/>
            <person name="Popov V.N."/>
        </authorList>
    </citation>
    <scope>NUCLEOTIDE SEQUENCE [LARGE SCALE GENOMIC DNA]</scope>
</reference>
<dbReference type="GO" id="GO:0046872">
    <property type="term" value="F:metal ion binding"/>
    <property type="evidence" value="ECO:0007669"/>
    <property type="project" value="UniProtKB-KW"/>
</dbReference>
<dbReference type="OrthoDB" id="17458at2759"/>
<keyword evidence="6" id="KW-0175">Coiled coil</keyword>
<dbReference type="EMBL" id="CVRI01000050">
    <property type="protein sequence ID" value="CRK99469.1"/>
    <property type="molecule type" value="Genomic_DNA"/>
</dbReference>
<dbReference type="InterPro" id="IPR041516">
    <property type="entry name" value="LACTB2_WH"/>
</dbReference>
<evidence type="ECO:0000313" key="9">
    <source>
        <dbReference type="Proteomes" id="UP000183832"/>
    </source>
</evidence>
<organism evidence="8 9">
    <name type="scientific">Clunio marinus</name>
    <dbReference type="NCBI Taxonomy" id="568069"/>
    <lineage>
        <taxon>Eukaryota</taxon>
        <taxon>Metazoa</taxon>
        <taxon>Ecdysozoa</taxon>
        <taxon>Arthropoda</taxon>
        <taxon>Hexapoda</taxon>
        <taxon>Insecta</taxon>
        <taxon>Pterygota</taxon>
        <taxon>Neoptera</taxon>
        <taxon>Endopterygota</taxon>
        <taxon>Diptera</taxon>
        <taxon>Nematocera</taxon>
        <taxon>Chironomoidea</taxon>
        <taxon>Chironomidae</taxon>
        <taxon>Clunio</taxon>
    </lineage>
</organism>
<keyword evidence="4" id="KW-0862">Zinc</keyword>
<dbReference type="Gene3D" id="3.60.15.10">
    <property type="entry name" value="Ribonuclease Z/Hydroxyacylglutathione hydrolase-like"/>
    <property type="match status" value="1"/>
</dbReference>
<dbReference type="GO" id="GO:0003727">
    <property type="term" value="F:single-stranded RNA binding"/>
    <property type="evidence" value="ECO:0007669"/>
    <property type="project" value="TreeGrafter"/>
</dbReference>
<protein>
    <recommendedName>
        <fullName evidence="5">Beta-lactamase-like protein 2 homolog</fullName>
    </recommendedName>
</protein>
<evidence type="ECO:0000256" key="3">
    <source>
        <dbReference type="ARBA" id="ARBA00022801"/>
    </source>
</evidence>
<dbReference type="Proteomes" id="UP000183832">
    <property type="component" value="Unassembled WGS sequence"/>
</dbReference>
<feature type="coiled-coil region" evidence="6">
    <location>
        <begin position="56"/>
        <end position="90"/>
    </location>
</feature>
<dbReference type="GO" id="GO:0031123">
    <property type="term" value="P:RNA 3'-end processing"/>
    <property type="evidence" value="ECO:0007669"/>
    <property type="project" value="UniProtKB-ARBA"/>
</dbReference>
<feature type="coiled-coil region" evidence="6">
    <location>
        <begin position="116"/>
        <end position="143"/>
    </location>
</feature>
<evidence type="ECO:0000259" key="7">
    <source>
        <dbReference type="SMART" id="SM00849"/>
    </source>
</evidence>
<evidence type="ECO:0000256" key="2">
    <source>
        <dbReference type="ARBA" id="ARBA00022723"/>
    </source>
</evidence>
<dbReference type="SUPFAM" id="SSF56281">
    <property type="entry name" value="Metallo-hydrolase/oxidoreductase"/>
    <property type="match status" value="1"/>
</dbReference>
<dbReference type="STRING" id="568069.A0A1J1IGT9"/>
<dbReference type="Pfam" id="PF17778">
    <property type="entry name" value="WHD_BLACT"/>
    <property type="match status" value="1"/>
</dbReference>
<sequence length="454" mass="52042">MFSVLLKAKLDVESKIEGLQRNYISLLRQPVLPIEFKSQNNLDAAVSIINTKIQTLEEIEEEYEKIYSLHQKLLLEIPEAKNDAESLEKLVDDLFSDSNIEIPEELQKSQEFIKSEIKVENLKEEEEENYQNHEEEQINSDKENSNIVELSDLNTSNESFFSPDVQMKPIPSTTRFNEVIRILGCNPSPMTLQGTNSYLIGKGIKRLLIDSSDPKKPDYIKALETILKEENALISNIISTHWHNDHLGSIVDVKKKELVTDDCKFWKFPRSDATEDYGELKFQELTDRQEFDIDGVKIKALHTPGHTTDHVVLFNEKTKALFSGDCILGEGTAIFEDLHDYMKSLELLSKLNISVIYPGHGDIIDSSPTKKIQFYINHRNEREKQILDAIITSSKPLTDMDIVAIAYVTTPKHLWPAAAVNVNQHLIKLKKEGKIIDVLKDHETYWQIIELNKL</sequence>
<dbReference type="AlphaFoldDB" id="A0A1J1IGT9"/>
<feature type="domain" description="Metallo-beta-lactamase" evidence="7">
    <location>
        <begin position="194"/>
        <end position="360"/>
    </location>
</feature>
<dbReference type="GO" id="GO:0004521">
    <property type="term" value="F:RNA endonuclease activity"/>
    <property type="evidence" value="ECO:0007669"/>
    <property type="project" value="TreeGrafter"/>
</dbReference>
<dbReference type="Gene3D" id="1.10.10.10">
    <property type="entry name" value="Winged helix-like DNA-binding domain superfamily/Winged helix DNA-binding domain"/>
    <property type="match status" value="1"/>
</dbReference>
<keyword evidence="9" id="KW-1185">Reference proteome</keyword>
<dbReference type="PANTHER" id="PTHR23131">
    <property type="entry name" value="ENDORIBONUCLEASE LACTB2"/>
    <property type="match status" value="1"/>
</dbReference>
<evidence type="ECO:0000256" key="6">
    <source>
        <dbReference type="SAM" id="Coils"/>
    </source>
</evidence>
<keyword evidence="3" id="KW-0378">Hydrolase</keyword>
<dbReference type="InterPro" id="IPR036866">
    <property type="entry name" value="RibonucZ/Hydroxyglut_hydro"/>
</dbReference>
<dbReference type="CDD" id="cd07722">
    <property type="entry name" value="LACTB2-like_MBL-fold"/>
    <property type="match status" value="1"/>
</dbReference>
<proteinExistence type="inferred from homology"/>
<dbReference type="InterPro" id="IPR001279">
    <property type="entry name" value="Metallo-B-lactamas"/>
</dbReference>